<dbReference type="InterPro" id="IPR050567">
    <property type="entry name" value="Mitochondrial_Carrier"/>
</dbReference>
<dbReference type="PROSITE" id="PS50920">
    <property type="entry name" value="SOLCAR"/>
    <property type="match status" value="3"/>
</dbReference>
<gene>
    <name evidence="13" type="ORF">GRF29_44g357909</name>
</gene>
<reference evidence="13 14" key="1">
    <citation type="submission" date="2021-02" db="EMBL/GenBank/DDBJ databases">
        <title>Genome assembly of Pseudopithomyces chartarum.</title>
        <authorList>
            <person name="Jauregui R."/>
            <person name="Singh J."/>
            <person name="Voisey C."/>
        </authorList>
    </citation>
    <scope>NUCLEOTIDE SEQUENCE [LARGE SCALE GENOMIC DNA]</scope>
    <source>
        <strain evidence="13 14">AGR01</strain>
    </source>
</reference>
<sequence length="318" mass="35471">MSASMKTPIPAELVDAPEQSKPGKQHKNYRGFVAGVFSGIAKLSVGHPFDTIKVRLQTTDSTHFRGPIDCLTQTLRNEGVKGIYKGATPPLVGWMFMDSIMLGSLSVYRRVLNDHLFHPTRLASEPQKKLPVVGHALAGIMAGWTVSFIAGPVEHIKARLQVQYAADKSKRLYTGPIDCLTKIFRAHGLKGIYHGLTATLLFRTFFLFWWGSYEVFTQALSTHTSLSAPAVNFWAGGLSAQVFWITSYPSDVVKQRIMTDSLGPERRFRTWREAARGVYREQGVRGYWRGFGPCFLRAFPANAMALVAFESVMRALPE</sequence>
<keyword evidence="6" id="KW-0999">Mitochondrion inner membrane</keyword>
<feature type="repeat" description="Solcar" evidence="10">
    <location>
        <begin position="227"/>
        <end position="315"/>
    </location>
</feature>
<dbReference type="Pfam" id="PF00153">
    <property type="entry name" value="Mito_carr"/>
    <property type="match status" value="3"/>
</dbReference>
<dbReference type="GO" id="GO:0031966">
    <property type="term" value="C:mitochondrial membrane"/>
    <property type="evidence" value="ECO:0007669"/>
    <property type="project" value="UniProtKB-SubCell"/>
</dbReference>
<evidence type="ECO:0000313" key="14">
    <source>
        <dbReference type="Proteomes" id="UP001280581"/>
    </source>
</evidence>
<keyword evidence="9 10" id="KW-0472">Membrane</keyword>
<evidence type="ECO:0000256" key="6">
    <source>
        <dbReference type="ARBA" id="ARBA00022792"/>
    </source>
</evidence>
<evidence type="ECO:0000256" key="9">
    <source>
        <dbReference type="ARBA" id="ARBA00023136"/>
    </source>
</evidence>
<keyword evidence="14" id="KW-1185">Reference proteome</keyword>
<dbReference type="EMBL" id="WVTA01000005">
    <property type="protein sequence ID" value="KAK3209692.1"/>
    <property type="molecule type" value="Genomic_DNA"/>
</dbReference>
<name>A0AAN6RJM9_9PLEO</name>
<proteinExistence type="inferred from homology"/>
<accession>A0AAN6RJM9</accession>
<comment type="subcellular location">
    <subcellularLocation>
        <location evidence="1">Mitochondrion membrane</location>
        <topology evidence="1">Multi-pass membrane protein</topology>
    </subcellularLocation>
</comment>
<dbReference type="AlphaFoldDB" id="A0AAN6RJM9"/>
<evidence type="ECO:0000256" key="12">
    <source>
        <dbReference type="SAM" id="MobiDB-lite"/>
    </source>
</evidence>
<feature type="repeat" description="Solcar" evidence="10">
    <location>
        <begin position="26"/>
        <end position="111"/>
    </location>
</feature>
<evidence type="ECO:0000313" key="13">
    <source>
        <dbReference type="EMBL" id="KAK3209692.1"/>
    </source>
</evidence>
<feature type="repeat" description="Solcar" evidence="10">
    <location>
        <begin position="130"/>
        <end position="219"/>
    </location>
</feature>
<comment type="caution">
    <text evidence="13">The sequence shown here is derived from an EMBL/GenBank/DDBJ whole genome shotgun (WGS) entry which is preliminary data.</text>
</comment>
<dbReference type="InterPro" id="IPR023395">
    <property type="entry name" value="MCP_dom_sf"/>
</dbReference>
<keyword evidence="8" id="KW-0496">Mitochondrion</keyword>
<organism evidence="13 14">
    <name type="scientific">Pseudopithomyces chartarum</name>
    <dbReference type="NCBI Taxonomy" id="1892770"/>
    <lineage>
        <taxon>Eukaryota</taxon>
        <taxon>Fungi</taxon>
        <taxon>Dikarya</taxon>
        <taxon>Ascomycota</taxon>
        <taxon>Pezizomycotina</taxon>
        <taxon>Dothideomycetes</taxon>
        <taxon>Pleosporomycetidae</taxon>
        <taxon>Pleosporales</taxon>
        <taxon>Massarineae</taxon>
        <taxon>Didymosphaeriaceae</taxon>
        <taxon>Pseudopithomyces</taxon>
    </lineage>
</organism>
<protein>
    <recommendedName>
        <fullName evidence="15">Mitochondrial carnitine/acylcarnitine carrier protein</fullName>
    </recommendedName>
</protein>
<dbReference type="Proteomes" id="UP001280581">
    <property type="component" value="Unassembled WGS sequence"/>
</dbReference>
<evidence type="ECO:0000256" key="7">
    <source>
        <dbReference type="ARBA" id="ARBA00022989"/>
    </source>
</evidence>
<evidence type="ECO:0000256" key="10">
    <source>
        <dbReference type="PROSITE-ProRule" id="PRU00282"/>
    </source>
</evidence>
<keyword evidence="5" id="KW-0677">Repeat</keyword>
<evidence type="ECO:0000256" key="2">
    <source>
        <dbReference type="ARBA" id="ARBA00006375"/>
    </source>
</evidence>
<keyword evidence="7" id="KW-1133">Transmembrane helix</keyword>
<dbReference type="InterPro" id="IPR018108">
    <property type="entry name" value="MCP_transmembrane"/>
</dbReference>
<evidence type="ECO:0000256" key="3">
    <source>
        <dbReference type="ARBA" id="ARBA00022448"/>
    </source>
</evidence>
<dbReference type="SUPFAM" id="SSF103506">
    <property type="entry name" value="Mitochondrial carrier"/>
    <property type="match status" value="1"/>
</dbReference>
<dbReference type="PANTHER" id="PTHR45624">
    <property type="entry name" value="MITOCHONDRIAL BASIC AMINO ACIDS TRANSPORTER-RELATED"/>
    <property type="match status" value="1"/>
</dbReference>
<feature type="region of interest" description="Disordered" evidence="12">
    <location>
        <begin position="1"/>
        <end position="25"/>
    </location>
</feature>
<keyword evidence="3 11" id="KW-0813">Transport</keyword>
<dbReference type="GO" id="GO:1990575">
    <property type="term" value="P:mitochondrial L-ornithine transmembrane transport"/>
    <property type="evidence" value="ECO:0007669"/>
    <property type="project" value="TreeGrafter"/>
</dbReference>
<comment type="similarity">
    <text evidence="2 11">Belongs to the mitochondrial carrier (TC 2.A.29) family.</text>
</comment>
<evidence type="ECO:0000256" key="5">
    <source>
        <dbReference type="ARBA" id="ARBA00022737"/>
    </source>
</evidence>
<keyword evidence="4 10" id="KW-0812">Transmembrane</keyword>
<evidence type="ECO:0008006" key="15">
    <source>
        <dbReference type="Google" id="ProtNLM"/>
    </source>
</evidence>
<evidence type="ECO:0000256" key="11">
    <source>
        <dbReference type="RuleBase" id="RU000488"/>
    </source>
</evidence>
<dbReference type="GO" id="GO:0000064">
    <property type="term" value="F:L-ornithine transmembrane transporter activity"/>
    <property type="evidence" value="ECO:0007669"/>
    <property type="project" value="TreeGrafter"/>
</dbReference>
<dbReference type="Gene3D" id="1.50.40.10">
    <property type="entry name" value="Mitochondrial carrier domain"/>
    <property type="match status" value="1"/>
</dbReference>
<evidence type="ECO:0000256" key="4">
    <source>
        <dbReference type="ARBA" id="ARBA00022692"/>
    </source>
</evidence>
<evidence type="ECO:0000256" key="8">
    <source>
        <dbReference type="ARBA" id="ARBA00023128"/>
    </source>
</evidence>
<evidence type="ECO:0000256" key="1">
    <source>
        <dbReference type="ARBA" id="ARBA00004225"/>
    </source>
</evidence>
<dbReference type="PANTHER" id="PTHR45624:SF57">
    <property type="entry name" value="MITOCHONDRIAL SUBSTRATE CARRIER FAMILY PROTEIN L"/>
    <property type="match status" value="1"/>
</dbReference>